<protein>
    <submittedName>
        <fullName evidence="1">Uncharacterized protein</fullName>
    </submittedName>
</protein>
<accession>A0A644WUU4</accession>
<comment type="caution">
    <text evidence="1">The sequence shown here is derived from an EMBL/GenBank/DDBJ whole genome shotgun (WGS) entry which is preliminary data.</text>
</comment>
<reference evidence="1" key="1">
    <citation type="submission" date="2019-08" db="EMBL/GenBank/DDBJ databases">
        <authorList>
            <person name="Kucharzyk K."/>
            <person name="Murdoch R.W."/>
            <person name="Higgins S."/>
            <person name="Loffler F."/>
        </authorList>
    </citation>
    <scope>NUCLEOTIDE SEQUENCE</scope>
</reference>
<evidence type="ECO:0000313" key="1">
    <source>
        <dbReference type="EMBL" id="MPM07592.1"/>
    </source>
</evidence>
<proteinExistence type="predicted"/>
<name>A0A644WUU4_9ZZZZ</name>
<dbReference type="AlphaFoldDB" id="A0A644WUU4"/>
<gene>
    <name evidence="1" type="ORF">SDC9_53898</name>
</gene>
<dbReference type="EMBL" id="VSSQ01001353">
    <property type="protein sequence ID" value="MPM07592.1"/>
    <property type="molecule type" value="Genomic_DNA"/>
</dbReference>
<organism evidence="1">
    <name type="scientific">bioreactor metagenome</name>
    <dbReference type="NCBI Taxonomy" id="1076179"/>
    <lineage>
        <taxon>unclassified sequences</taxon>
        <taxon>metagenomes</taxon>
        <taxon>ecological metagenomes</taxon>
    </lineage>
</organism>
<sequence>MTTIYGFQGPENVEYLILRNYYVMNKTSFITWILCNKKSLLSNVYFFLMPDICKKITVTHAKKRNPAQELQFLKIFSWYLKLI</sequence>